<protein>
    <submittedName>
        <fullName evidence="1">Uncharacterized protein</fullName>
    </submittedName>
</protein>
<evidence type="ECO:0000313" key="1">
    <source>
        <dbReference type="EMBL" id="MBX47323.1"/>
    </source>
</evidence>
<name>A0A2P2NXZ8_RHIMU</name>
<dbReference type="AlphaFoldDB" id="A0A2P2NXZ8"/>
<organism evidence="1">
    <name type="scientific">Rhizophora mucronata</name>
    <name type="common">Asiatic mangrove</name>
    <dbReference type="NCBI Taxonomy" id="61149"/>
    <lineage>
        <taxon>Eukaryota</taxon>
        <taxon>Viridiplantae</taxon>
        <taxon>Streptophyta</taxon>
        <taxon>Embryophyta</taxon>
        <taxon>Tracheophyta</taxon>
        <taxon>Spermatophyta</taxon>
        <taxon>Magnoliopsida</taxon>
        <taxon>eudicotyledons</taxon>
        <taxon>Gunneridae</taxon>
        <taxon>Pentapetalae</taxon>
        <taxon>rosids</taxon>
        <taxon>fabids</taxon>
        <taxon>Malpighiales</taxon>
        <taxon>Rhizophoraceae</taxon>
        <taxon>Rhizophora</taxon>
    </lineage>
</organism>
<reference evidence="1" key="1">
    <citation type="submission" date="2018-02" db="EMBL/GenBank/DDBJ databases">
        <title>Rhizophora mucronata_Transcriptome.</title>
        <authorList>
            <person name="Meera S.P."/>
            <person name="Sreeshan A."/>
            <person name="Augustine A."/>
        </authorList>
    </citation>
    <scope>NUCLEOTIDE SEQUENCE</scope>
    <source>
        <tissue evidence="1">Leaf</tissue>
    </source>
</reference>
<proteinExistence type="predicted"/>
<dbReference type="EMBL" id="GGEC01066839">
    <property type="protein sequence ID" value="MBX47323.1"/>
    <property type="molecule type" value="Transcribed_RNA"/>
</dbReference>
<sequence length="23" mass="2848">MANSRMCSFLYYYSHLFVFQLNL</sequence>
<accession>A0A2P2NXZ8</accession>